<accession>A0A5N5LH54</accession>
<protein>
    <submittedName>
        <fullName evidence="2">Uncharacterized protein</fullName>
    </submittedName>
</protein>
<dbReference type="EMBL" id="VFJC01000019">
    <property type="protein sequence ID" value="KAB5542135.1"/>
    <property type="molecule type" value="Genomic_DNA"/>
</dbReference>
<reference evidence="2 3" key="1">
    <citation type="submission" date="2019-06" db="EMBL/GenBank/DDBJ databases">
        <title>A chromosome-scale genome assembly of the striped catfish, Pangasianodon hypophthalmus.</title>
        <authorList>
            <person name="Wen M."/>
            <person name="Zahm M."/>
            <person name="Roques C."/>
            <person name="Cabau C."/>
            <person name="Klopp C."/>
            <person name="Donnadieu C."/>
            <person name="Jouanno E."/>
            <person name="Avarre J.-C."/>
            <person name="Campet M."/>
            <person name="Ha T.T.T."/>
            <person name="Dugue R."/>
            <person name="Lampietro C."/>
            <person name="Louis A."/>
            <person name="Herpin A."/>
            <person name="Echchiki A."/>
            <person name="Berthelot C."/>
            <person name="Parey E."/>
            <person name="Roest-Crollius H."/>
            <person name="Braasch I."/>
            <person name="Postlethwait J."/>
            <person name="Bobe J."/>
            <person name="Montfort J."/>
            <person name="Bouchez O."/>
            <person name="Begum T."/>
            <person name="Schartl M."/>
            <person name="Guiguen Y."/>
        </authorList>
    </citation>
    <scope>NUCLEOTIDE SEQUENCE [LARGE SCALE GENOMIC DNA]</scope>
    <source>
        <strain evidence="2 3">Indonesia</strain>
        <tissue evidence="2">Blood</tissue>
    </source>
</reference>
<evidence type="ECO:0000313" key="3">
    <source>
        <dbReference type="Proteomes" id="UP000327468"/>
    </source>
</evidence>
<sequence length="111" mass="12721">MLRSAMAFQEQCCVKEECGDDNITECTVKTEEYETSIDTITNEDIAVQLKEEDEEQKVSEETPKNTEYNEETTNRSFQRVLVLTEVTGEHIRERSHISAFSVGRGLRFPAP</sequence>
<gene>
    <name evidence="2" type="ORF">PHYPO_G00087940</name>
</gene>
<comment type="caution">
    <text evidence="2">The sequence shown here is derived from an EMBL/GenBank/DDBJ whole genome shotgun (WGS) entry which is preliminary data.</text>
</comment>
<dbReference type="Proteomes" id="UP000327468">
    <property type="component" value="Chromosome 18"/>
</dbReference>
<keyword evidence="3" id="KW-1185">Reference proteome</keyword>
<evidence type="ECO:0000256" key="1">
    <source>
        <dbReference type="SAM" id="MobiDB-lite"/>
    </source>
</evidence>
<proteinExistence type="predicted"/>
<feature type="region of interest" description="Disordered" evidence="1">
    <location>
        <begin position="50"/>
        <end position="72"/>
    </location>
</feature>
<organism evidence="2 3">
    <name type="scientific">Pangasianodon hypophthalmus</name>
    <name type="common">Striped catfish</name>
    <name type="synonym">Helicophagus hypophthalmus</name>
    <dbReference type="NCBI Taxonomy" id="310915"/>
    <lineage>
        <taxon>Eukaryota</taxon>
        <taxon>Metazoa</taxon>
        <taxon>Chordata</taxon>
        <taxon>Craniata</taxon>
        <taxon>Vertebrata</taxon>
        <taxon>Euteleostomi</taxon>
        <taxon>Actinopterygii</taxon>
        <taxon>Neopterygii</taxon>
        <taxon>Teleostei</taxon>
        <taxon>Ostariophysi</taxon>
        <taxon>Siluriformes</taxon>
        <taxon>Pangasiidae</taxon>
        <taxon>Pangasianodon</taxon>
    </lineage>
</organism>
<dbReference type="AlphaFoldDB" id="A0A5N5LH54"/>
<evidence type="ECO:0000313" key="2">
    <source>
        <dbReference type="EMBL" id="KAB5542135.1"/>
    </source>
</evidence>
<name>A0A5N5LH54_PANHP</name>